<accession>A0ABT1QWZ5</accession>
<comment type="caution">
    <text evidence="1">The sequence shown here is derived from an EMBL/GenBank/DDBJ whole genome shotgun (WGS) entry which is preliminary data.</text>
</comment>
<gene>
    <name evidence="1" type="ORF">NM961_18875</name>
</gene>
<name>A0ABT1QWZ5_9GAMM</name>
<sequence>MIQLLRTGAFWLDQDPSLSVYNDASLIDISFDLGGWHESQERRLTGLRAIRKSGEIVSLEMRGGVISGVELLGIYPGNWDETRRHYSREIPRTREIPLLSMELDGPDSDTTVNLTTIRQSRQFTTHWYALSGSLEIAFDEFSYSSDFVCGEIFYNQKGQVSGIRLKIGKALGR</sequence>
<dbReference type="RefSeq" id="WP_255915971.1">
    <property type="nucleotide sequence ID" value="NZ_JANFQO010000021.1"/>
</dbReference>
<dbReference type="Proteomes" id="UP001165498">
    <property type="component" value="Unassembled WGS sequence"/>
</dbReference>
<proteinExistence type="predicted"/>
<dbReference type="EMBL" id="JANFQO010000021">
    <property type="protein sequence ID" value="MCQ4166781.1"/>
    <property type="molecule type" value="Genomic_DNA"/>
</dbReference>
<evidence type="ECO:0000313" key="2">
    <source>
        <dbReference type="Proteomes" id="UP001165498"/>
    </source>
</evidence>
<evidence type="ECO:0000313" key="1">
    <source>
        <dbReference type="EMBL" id="MCQ4166781.1"/>
    </source>
</evidence>
<reference evidence="1" key="1">
    <citation type="submission" date="2022-07" db="EMBL/GenBank/DDBJ databases">
        <title>Tahibacter sp., a new gammaproteobacterium isolated from the silt sample collected at pig farm.</title>
        <authorList>
            <person name="Chen H."/>
        </authorList>
    </citation>
    <scope>NUCLEOTIDE SEQUENCE</scope>
    <source>
        <strain evidence="1">P2K</strain>
    </source>
</reference>
<protein>
    <submittedName>
        <fullName evidence="1">Uncharacterized protein</fullName>
    </submittedName>
</protein>
<organism evidence="1 2">
    <name type="scientific">Tahibacter harae</name>
    <dbReference type="NCBI Taxonomy" id="2963937"/>
    <lineage>
        <taxon>Bacteria</taxon>
        <taxon>Pseudomonadati</taxon>
        <taxon>Pseudomonadota</taxon>
        <taxon>Gammaproteobacteria</taxon>
        <taxon>Lysobacterales</taxon>
        <taxon>Rhodanobacteraceae</taxon>
        <taxon>Tahibacter</taxon>
    </lineage>
</organism>
<keyword evidence="2" id="KW-1185">Reference proteome</keyword>